<dbReference type="GO" id="GO:0003677">
    <property type="term" value="F:DNA binding"/>
    <property type="evidence" value="ECO:0007669"/>
    <property type="project" value="UniProtKB-KW"/>
</dbReference>
<organism evidence="9 10">
    <name type="scientific">Aspergillus sclerotiicarbonarius (strain CBS 121057 / IBT 28362)</name>
    <dbReference type="NCBI Taxonomy" id="1448318"/>
    <lineage>
        <taxon>Eukaryota</taxon>
        <taxon>Fungi</taxon>
        <taxon>Dikarya</taxon>
        <taxon>Ascomycota</taxon>
        <taxon>Pezizomycotina</taxon>
        <taxon>Eurotiomycetes</taxon>
        <taxon>Eurotiomycetidae</taxon>
        <taxon>Eurotiales</taxon>
        <taxon>Aspergillaceae</taxon>
        <taxon>Aspergillus</taxon>
        <taxon>Aspergillus subgen. Circumdati</taxon>
    </lineage>
</organism>
<accession>A0A319F2X8</accession>
<dbReference type="PANTHER" id="PTHR47171:SF1">
    <property type="entry name" value="ZN(II)2CYS6 TRANSCRIPTION FACTOR (EUROFUNG)"/>
    <property type="match status" value="1"/>
</dbReference>
<dbReference type="EMBL" id="KZ826325">
    <property type="protein sequence ID" value="PYI09759.1"/>
    <property type="molecule type" value="Genomic_DNA"/>
</dbReference>
<dbReference type="Pfam" id="PF00172">
    <property type="entry name" value="Zn_clus"/>
    <property type="match status" value="1"/>
</dbReference>
<keyword evidence="1" id="KW-0479">Metal-binding</keyword>
<dbReference type="InterPro" id="IPR036864">
    <property type="entry name" value="Zn2-C6_fun-type_DNA-bd_sf"/>
</dbReference>
<evidence type="ECO:0000256" key="7">
    <source>
        <dbReference type="SAM" id="MobiDB-lite"/>
    </source>
</evidence>
<evidence type="ECO:0000256" key="6">
    <source>
        <dbReference type="ARBA" id="ARBA00023242"/>
    </source>
</evidence>
<dbReference type="CDD" id="cd12148">
    <property type="entry name" value="fungal_TF_MHR"/>
    <property type="match status" value="1"/>
</dbReference>
<dbReference type="InterPro" id="IPR001138">
    <property type="entry name" value="Zn2Cys6_DnaBD"/>
</dbReference>
<reference evidence="9 10" key="1">
    <citation type="submission" date="2018-02" db="EMBL/GenBank/DDBJ databases">
        <title>The genomes of Aspergillus section Nigri reveals drivers in fungal speciation.</title>
        <authorList>
            <consortium name="DOE Joint Genome Institute"/>
            <person name="Vesth T.C."/>
            <person name="Nybo J."/>
            <person name="Theobald S."/>
            <person name="Brandl J."/>
            <person name="Frisvad J.C."/>
            <person name="Nielsen K.F."/>
            <person name="Lyhne E.K."/>
            <person name="Kogle M.E."/>
            <person name="Kuo A."/>
            <person name="Riley R."/>
            <person name="Clum A."/>
            <person name="Nolan M."/>
            <person name="Lipzen A."/>
            <person name="Salamov A."/>
            <person name="Henrissat B."/>
            <person name="Wiebenga A."/>
            <person name="De vries R.P."/>
            <person name="Grigoriev I.V."/>
            <person name="Mortensen U.H."/>
            <person name="Andersen M.R."/>
            <person name="Baker S.E."/>
        </authorList>
    </citation>
    <scope>NUCLEOTIDE SEQUENCE [LARGE SCALE GENOMIC DNA]</scope>
    <source>
        <strain evidence="9 10">CBS 121057</strain>
    </source>
</reference>
<evidence type="ECO:0000256" key="5">
    <source>
        <dbReference type="ARBA" id="ARBA00023163"/>
    </source>
</evidence>
<dbReference type="InterPro" id="IPR007219">
    <property type="entry name" value="XnlR_reg_dom"/>
</dbReference>
<dbReference type="GO" id="GO:0008270">
    <property type="term" value="F:zinc ion binding"/>
    <property type="evidence" value="ECO:0007669"/>
    <property type="project" value="InterPro"/>
</dbReference>
<sequence>MTSPEQSGSRQVKTRAKQACLHCNRRRIRCNVMEVRPCQNCVTLNVPCEIGVSKRGKYPRKKATCHGAPQQDQGSEQSISESPASGHGVAIPTGDHLTPSSIGSPVLQRRLESGKQAHTRARQQVPFISGDSTSVSHQTVFFGESSPLTVVIDEGRRSPETGTGNMHRTRLHYPIPERLAVNPRDEALRAHKMKQEEQLRADGAFSYPPSETCDTLLQAYFSWFHPCFPILDRAAVHQAYVQGSLSPLLLQAMLFIGVSLCTDEAFARTEFSARYWAKGLFYSRAKAINDADWESHKTVKVQSLFLLSFWRGGPSEERDLRFWLGSAISLAQKRGMHLMSKFSFHSPREERLWKRIWWALYTRDQQSAAGLGLPPRIHDEDCDVAVLEPDDLREGEGEPNSFGVQGMEDLSYPIEMAKLAKILRFLVATLYSPTESSSSGKSRAALHKQLVGWESNVPSELRLEHASTPRAKFLAGLLHMTYYNLYILLYRPSFLHPSDGGMDSQGHIALDAAIKSTRILEDLLSHNLVQHGPPHLITHAFSTLCIHTIHFRRSSGTCRKLAEHRARLCLLSLQELQKSWDLENWVLNLFFRCLDDSTARTLRLADVIPAPQPQTDIHSPVAATPADPAISDIPVAAQATVFQPALPQAVPGGISVPNDWYGLFNFSEDYTDMPGIAPSQDTSLNLQNLEFLYRFL</sequence>
<dbReference type="CDD" id="cd00067">
    <property type="entry name" value="GAL4"/>
    <property type="match status" value="1"/>
</dbReference>
<name>A0A319F2X8_ASPSB</name>
<evidence type="ECO:0000313" key="9">
    <source>
        <dbReference type="EMBL" id="PYI09759.1"/>
    </source>
</evidence>
<dbReference type="PANTHER" id="PTHR47171">
    <property type="entry name" value="FARA-RELATED"/>
    <property type="match status" value="1"/>
</dbReference>
<dbReference type="Proteomes" id="UP000248423">
    <property type="component" value="Unassembled WGS sequence"/>
</dbReference>
<evidence type="ECO:0000256" key="2">
    <source>
        <dbReference type="ARBA" id="ARBA00022833"/>
    </source>
</evidence>
<dbReference type="SMART" id="SM00906">
    <property type="entry name" value="Fungal_trans"/>
    <property type="match status" value="1"/>
</dbReference>
<dbReference type="Gene3D" id="4.10.240.10">
    <property type="entry name" value="Zn(2)-C6 fungal-type DNA-binding domain"/>
    <property type="match status" value="1"/>
</dbReference>
<evidence type="ECO:0000313" key="10">
    <source>
        <dbReference type="Proteomes" id="UP000248423"/>
    </source>
</evidence>
<gene>
    <name evidence="9" type="ORF">BO78DRAFT_307338</name>
</gene>
<dbReference type="Pfam" id="PF04082">
    <property type="entry name" value="Fungal_trans"/>
    <property type="match status" value="1"/>
</dbReference>
<keyword evidence="5" id="KW-0804">Transcription</keyword>
<dbReference type="GO" id="GO:0000981">
    <property type="term" value="F:DNA-binding transcription factor activity, RNA polymerase II-specific"/>
    <property type="evidence" value="ECO:0007669"/>
    <property type="project" value="InterPro"/>
</dbReference>
<protein>
    <submittedName>
        <fullName evidence="9">Zn(II)2Cys6 transcription factor</fullName>
    </submittedName>
</protein>
<dbReference type="AlphaFoldDB" id="A0A319F2X8"/>
<dbReference type="GO" id="GO:0006351">
    <property type="term" value="P:DNA-templated transcription"/>
    <property type="evidence" value="ECO:0007669"/>
    <property type="project" value="InterPro"/>
</dbReference>
<evidence type="ECO:0000256" key="3">
    <source>
        <dbReference type="ARBA" id="ARBA00023015"/>
    </source>
</evidence>
<dbReference type="PROSITE" id="PS50048">
    <property type="entry name" value="ZN2_CY6_FUNGAL_2"/>
    <property type="match status" value="1"/>
</dbReference>
<feature type="region of interest" description="Disordered" evidence="7">
    <location>
        <begin position="59"/>
        <end position="103"/>
    </location>
</feature>
<keyword evidence="3" id="KW-0805">Transcription regulation</keyword>
<keyword evidence="10" id="KW-1185">Reference proteome</keyword>
<dbReference type="VEuPathDB" id="FungiDB:BO78DRAFT_307338"/>
<dbReference type="GO" id="GO:0009893">
    <property type="term" value="P:positive regulation of metabolic process"/>
    <property type="evidence" value="ECO:0007669"/>
    <property type="project" value="UniProtKB-ARBA"/>
</dbReference>
<dbReference type="STRING" id="1448318.A0A319F2X8"/>
<feature type="compositionally biased region" description="Polar residues" evidence="7">
    <location>
        <begin position="70"/>
        <end position="83"/>
    </location>
</feature>
<keyword evidence="6" id="KW-0539">Nucleus</keyword>
<dbReference type="SMART" id="SM00066">
    <property type="entry name" value="GAL4"/>
    <property type="match status" value="1"/>
</dbReference>
<keyword evidence="4" id="KW-0238">DNA-binding</keyword>
<dbReference type="OrthoDB" id="5121955at2759"/>
<proteinExistence type="predicted"/>
<dbReference type="InterPro" id="IPR052073">
    <property type="entry name" value="Amide_Lactam_Regulators"/>
</dbReference>
<feature type="domain" description="Zn(2)-C6 fungal-type" evidence="8">
    <location>
        <begin position="19"/>
        <end position="50"/>
    </location>
</feature>
<evidence type="ECO:0000256" key="4">
    <source>
        <dbReference type="ARBA" id="ARBA00023125"/>
    </source>
</evidence>
<dbReference type="SUPFAM" id="SSF57701">
    <property type="entry name" value="Zn2/Cys6 DNA-binding domain"/>
    <property type="match status" value="1"/>
</dbReference>
<keyword evidence="2" id="KW-0862">Zinc</keyword>
<evidence type="ECO:0000259" key="8">
    <source>
        <dbReference type="PROSITE" id="PS50048"/>
    </source>
</evidence>
<evidence type="ECO:0000256" key="1">
    <source>
        <dbReference type="ARBA" id="ARBA00022723"/>
    </source>
</evidence>